<protein>
    <submittedName>
        <fullName evidence="2">Uncharacterized protein</fullName>
    </submittedName>
</protein>
<sequence length="238" mass="25174">MSASCFLRVWSTVPISSSSSERMGGKIPDPQQPGGSALNADLHGNHGAASALPVTPHVACPGSEAGSPAQPSCLGSQPRPLHLYLVPLVGHRSCAFTDGASLPRSMAFPHREEQALSPPVPLPEWESRCPPTLAYPGSALPVQQESPPYLGTWGDPCALPFLFYLQSGGTLVYHLSLGWKPLSFHQQDMEVVQDQENAVSGTDSGRLSACAARSLRVPVLMCGCEKLPGQGWLTVQGV</sequence>
<dbReference type="AlphaFoldDB" id="A0A5E4C7Z0"/>
<name>A0A5E4C7Z0_MARMO</name>
<evidence type="ECO:0000313" key="2">
    <source>
        <dbReference type="EMBL" id="VTJ77816.1"/>
    </source>
</evidence>
<reference evidence="2" key="1">
    <citation type="submission" date="2019-04" db="EMBL/GenBank/DDBJ databases">
        <authorList>
            <person name="Alioto T."/>
            <person name="Alioto T."/>
        </authorList>
    </citation>
    <scope>NUCLEOTIDE SEQUENCE [LARGE SCALE GENOMIC DNA]</scope>
</reference>
<keyword evidence="3" id="KW-1185">Reference proteome</keyword>
<comment type="caution">
    <text evidence="2">The sequence shown here is derived from an EMBL/GenBank/DDBJ whole genome shotgun (WGS) entry which is preliminary data.</text>
</comment>
<evidence type="ECO:0000256" key="1">
    <source>
        <dbReference type="SAM" id="MobiDB-lite"/>
    </source>
</evidence>
<accession>A0A5E4C7Z0</accession>
<dbReference type="Proteomes" id="UP000335636">
    <property type="component" value="Unassembled WGS sequence"/>
</dbReference>
<gene>
    <name evidence="2" type="ORF">MONAX_5E038259</name>
</gene>
<proteinExistence type="predicted"/>
<evidence type="ECO:0000313" key="3">
    <source>
        <dbReference type="Proteomes" id="UP000335636"/>
    </source>
</evidence>
<organism evidence="2 3">
    <name type="scientific">Marmota monax</name>
    <name type="common">Woodchuck</name>
    <dbReference type="NCBI Taxonomy" id="9995"/>
    <lineage>
        <taxon>Eukaryota</taxon>
        <taxon>Metazoa</taxon>
        <taxon>Chordata</taxon>
        <taxon>Craniata</taxon>
        <taxon>Vertebrata</taxon>
        <taxon>Euteleostomi</taxon>
        <taxon>Mammalia</taxon>
        <taxon>Eutheria</taxon>
        <taxon>Euarchontoglires</taxon>
        <taxon>Glires</taxon>
        <taxon>Rodentia</taxon>
        <taxon>Sciuromorpha</taxon>
        <taxon>Sciuridae</taxon>
        <taxon>Xerinae</taxon>
        <taxon>Marmotini</taxon>
        <taxon>Marmota</taxon>
    </lineage>
</organism>
<feature type="region of interest" description="Disordered" evidence="1">
    <location>
        <begin position="16"/>
        <end position="73"/>
    </location>
</feature>
<dbReference type="EMBL" id="CABDUW010001006">
    <property type="protein sequence ID" value="VTJ77816.1"/>
    <property type="molecule type" value="Genomic_DNA"/>
</dbReference>